<dbReference type="AlphaFoldDB" id="A0A8R1E789"/>
<evidence type="ECO:0000313" key="2">
    <source>
        <dbReference type="EnsemblMetazoa" id="CJA26724.1"/>
    </source>
</evidence>
<reference evidence="3" key="1">
    <citation type="submission" date="2010-08" db="EMBL/GenBank/DDBJ databases">
        <authorList>
            <consortium name="Caenorhabditis japonica Sequencing Consortium"/>
            <person name="Wilson R.K."/>
        </authorList>
    </citation>
    <scope>NUCLEOTIDE SEQUENCE [LARGE SCALE GENOMIC DNA]</scope>
    <source>
        <strain evidence="3">DF5081</strain>
    </source>
</reference>
<protein>
    <submittedName>
        <fullName evidence="2">Uncharacterized protein</fullName>
    </submittedName>
</protein>
<evidence type="ECO:0000256" key="1">
    <source>
        <dbReference type="SAM" id="MobiDB-lite"/>
    </source>
</evidence>
<reference evidence="2" key="2">
    <citation type="submission" date="2022-06" db="UniProtKB">
        <authorList>
            <consortium name="EnsemblMetazoa"/>
        </authorList>
    </citation>
    <scope>IDENTIFICATION</scope>
    <source>
        <strain evidence="2">DF5081</strain>
    </source>
</reference>
<keyword evidence="3" id="KW-1185">Reference proteome</keyword>
<organism evidence="2 3">
    <name type="scientific">Caenorhabditis japonica</name>
    <dbReference type="NCBI Taxonomy" id="281687"/>
    <lineage>
        <taxon>Eukaryota</taxon>
        <taxon>Metazoa</taxon>
        <taxon>Ecdysozoa</taxon>
        <taxon>Nematoda</taxon>
        <taxon>Chromadorea</taxon>
        <taxon>Rhabditida</taxon>
        <taxon>Rhabditina</taxon>
        <taxon>Rhabditomorpha</taxon>
        <taxon>Rhabditoidea</taxon>
        <taxon>Rhabditidae</taxon>
        <taxon>Peloderinae</taxon>
        <taxon>Caenorhabditis</taxon>
    </lineage>
</organism>
<name>A0A8R1E789_CAEJA</name>
<sequence length="108" mass="12415">MREADNNENFDLSAAPEKTQTSQSYLKKRKKSLSVQATLLLQQQQIILTQFISRTEPQQRLEIDERQNFHNFMSSVNIIVENCGTEVANPSDSAEDQLTALKRFLLDQ</sequence>
<proteinExistence type="predicted"/>
<evidence type="ECO:0000313" key="3">
    <source>
        <dbReference type="Proteomes" id="UP000005237"/>
    </source>
</evidence>
<dbReference type="EnsemblMetazoa" id="CJA26724.1">
    <property type="protein sequence ID" value="CJA26724.1"/>
    <property type="gene ID" value="WBGene00182296"/>
</dbReference>
<accession>A0A8R1E789</accession>
<dbReference type="Proteomes" id="UP000005237">
    <property type="component" value="Unassembled WGS sequence"/>
</dbReference>
<feature type="region of interest" description="Disordered" evidence="1">
    <location>
        <begin position="1"/>
        <end position="26"/>
    </location>
</feature>